<organism evidence="1">
    <name type="scientific">Rhizophora mucronata</name>
    <name type="common">Asiatic mangrove</name>
    <dbReference type="NCBI Taxonomy" id="61149"/>
    <lineage>
        <taxon>Eukaryota</taxon>
        <taxon>Viridiplantae</taxon>
        <taxon>Streptophyta</taxon>
        <taxon>Embryophyta</taxon>
        <taxon>Tracheophyta</taxon>
        <taxon>Spermatophyta</taxon>
        <taxon>Magnoliopsida</taxon>
        <taxon>eudicotyledons</taxon>
        <taxon>Gunneridae</taxon>
        <taxon>Pentapetalae</taxon>
        <taxon>rosids</taxon>
        <taxon>fabids</taxon>
        <taxon>Malpighiales</taxon>
        <taxon>Rhizophoraceae</taxon>
        <taxon>Rhizophora</taxon>
    </lineage>
</organism>
<name>A0A2P2P3B6_RHIMU</name>
<dbReference type="AlphaFoldDB" id="A0A2P2P3B6"/>
<dbReference type="EMBL" id="GGEC01068649">
    <property type="protein sequence ID" value="MBX49133.1"/>
    <property type="molecule type" value="Transcribed_RNA"/>
</dbReference>
<accession>A0A2P2P3B6</accession>
<protein>
    <submittedName>
        <fullName evidence="1">Uncharacterized protein</fullName>
    </submittedName>
</protein>
<evidence type="ECO:0000313" key="1">
    <source>
        <dbReference type="EMBL" id="MBX49133.1"/>
    </source>
</evidence>
<proteinExistence type="predicted"/>
<sequence length="46" mass="5360">MELLDLSCCPTFCDTRIHSQPNYCRDMFLCHLQNLKAVYGLQLPDL</sequence>
<reference evidence="1" key="1">
    <citation type="submission" date="2018-02" db="EMBL/GenBank/DDBJ databases">
        <title>Rhizophora mucronata_Transcriptome.</title>
        <authorList>
            <person name="Meera S.P."/>
            <person name="Sreeshan A."/>
            <person name="Augustine A."/>
        </authorList>
    </citation>
    <scope>NUCLEOTIDE SEQUENCE</scope>
    <source>
        <tissue evidence="1">Leaf</tissue>
    </source>
</reference>